<evidence type="ECO:0000313" key="2">
    <source>
        <dbReference type="Proteomes" id="UP000011238"/>
    </source>
</evidence>
<reference evidence="1 2" key="2">
    <citation type="journal article" date="2006" name="J. Gen. Virol.">
        <title>Genome sequences of two frog herpesviruses.</title>
        <authorList>
            <person name="Davison A.J."/>
            <person name="Cunningham C."/>
            <person name="Sauerbier W."/>
            <person name="McKinnell R.G."/>
        </authorList>
    </citation>
    <scope>NUCLEOTIDE SEQUENCE [LARGE SCALE GENOMIC DNA]</scope>
    <source>
        <strain evidence="1 2">McKinnell</strain>
    </source>
</reference>
<proteinExistence type="predicted"/>
<organism evidence="2">
    <name type="scientific">Ranid herpesvirus 1</name>
    <name type="common">Lucke tumor herpesvirus</name>
    <dbReference type="NCBI Taxonomy" id="85655"/>
    <lineage>
        <taxon>Viruses</taxon>
        <taxon>Duplodnaviria</taxon>
        <taxon>Heunggongvirae</taxon>
        <taxon>Peploviricota</taxon>
        <taxon>Herviviricetes</taxon>
        <taxon>Herpesvirales</taxon>
        <taxon>Alloherpesviridae</taxon>
        <taxon>Batravirus</taxon>
        <taxon>Batravirus ranidallo1</taxon>
    </lineage>
</organism>
<dbReference type="EMBL" id="DQ665917">
    <property type="protein sequence ID" value="ABG25744.1"/>
    <property type="molecule type" value="Genomic_DNA"/>
</dbReference>
<reference evidence="2" key="1">
    <citation type="journal article" date="1999" name="J. Cancer Res. Clin. Oncol.">
        <title>Genomic studies of the Lucke tumor herpesvirus (RaHV-1).</title>
        <authorList>
            <person name="Davison A.J."/>
            <person name="Sauerbier W."/>
            <person name="Dolan A."/>
            <person name="Addison C."/>
            <person name="McKinnell R.G."/>
        </authorList>
    </citation>
    <scope>NUCLEOTIDE SEQUENCE [LARGE SCALE GENOMIC DNA]</scope>
    <source>
        <strain evidence="2">McKinnell</strain>
    </source>
</reference>
<dbReference type="RefSeq" id="YP_656721.1">
    <property type="nucleotide sequence ID" value="NC_008211.1"/>
</dbReference>
<evidence type="ECO:0000313" key="1">
    <source>
        <dbReference type="EMBL" id="ABG25744.1"/>
    </source>
</evidence>
<accession>Q14VP2</accession>
<sequence length="381" mass="41576">MAALRARLCVAWCALLCRVGASDPPPDCMGNTTCPDVLDSRVIEGFYDFPKVQRVTSPCPISVQEYCGTAFPCILPRFMTRFNSSILRAGGINLRTLNPAIEDRVASLIYRGGINTLRLSEVVGYGLCAGASLEVALKQVPMVTEPCLWPPNDEPATRHMLPAYMARIKPCAYPCPHYAAVDAIRGDVHRVRRYLREHLYCVDPAVCAVFVPPSIVCLTHATAQYLAQKCDNSILLQKLIAAYNPNADFSTFYALATGSALPFVAAGWYVRNQLCLRPNDIPHVAHACAALVNDGAGCLDGLKLDAMLSSDPCAGYTQHVLKLYNAPFDASYVEGIRLPGGRMAEHLRGGLYCLAPPVAEPTRLPPHIRVTRQMRTSTRGV</sequence>
<protein>
    <submittedName>
        <fullName evidence="1">ORF66</fullName>
    </submittedName>
</protein>
<name>Q14VP2_9VIRU</name>
<dbReference type="Proteomes" id="UP000011238">
    <property type="component" value="Segment"/>
</dbReference>
<dbReference type="GeneID" id="5141350"/>
<keyword evidence="2" id="KW-1185">Reference proteome</keyword>
<dbReference type="KEGG" id="vg:5141350"/>